<dbReference type="PROSITE" id="PS00350">
    <property type="entry name" value="MADS_BOX_1"/>
    <property type="match status" value="1"/>
</dbReference>
<dbReference type="CDD" id="cd00265">
    <property type="entry name" value="MADS_MEF2_like"/>
    <property type="match status" value="1"/>
</dbReference>
<evidence type="ECO:0000256" key="4">
    <source>
        <dbReference type="ARBA" id="ARBA00023163"/>
    </source>
</evidence>
<keyword evidence="4" id="KW-0804">Transcription</keyword>
<dbReference type="SUPFAM" id="SSF55455">
    <property type="entry name" value="SRF-like"/>
    <property type="match status" value="1"/>
</dbReference>
<gene>
    <name evidence="7" type="ORF">CEURO_LOCUS2362</name>
</gene>
<keyword evidence="5" id="KW-0539">Nucleus</keyword>
<evidence type="ECO:0000313" key="7">
    <source>
        <dbReference type="EMBL" id="CAH9066303.1"/>
    </source>
</evidence>
<dbReference type="EMBL" id="CAMAPE010000005">
    <property type="protein sequence ID" value="CAH9066303.1"/>
    <property type="molecule type" value="Genomic_DNA"/>
</dbReference>
<evidence type="ECO:0000256" key="5">
    <source>
        <dbReference type="ARBA" id="ARBA00023242"/>
    </source>
</evidence>
<feature type="domain" description="MADS-box" evidence="6">
    <location>
        <begin position="14"/>
        <end position="74"/>
    </location>
</feature>
<organism evidence="7 8">
    <name type="scientific">Cuscuta europaea</name>
    <name type="common">European dodder</name>
    <dbReference type="NCBI Taxonomy" id="41803"/>
    <lineage>
        <taxon>Eukaryota</taxon>
        <taxon>Viridiplantae</taxon>
        <taxon>Streptophyta</taxon>
        <taxon>Embryophyta</taxon>
        <taxon>Tracheophyta</taxon>
        <taxon>Spermatophyta</taxon>
        <taxon>Magnoliopsida</taxon>
        <taxon>eudicotyledons</taxon>
        <taxon>Gunneridae</taxon>
        <taxon>Pentapetalae</taxon>
        <taxon>asterids</taxon>
        <taxon>lamiids</taxon>
        <taxon>Solanales</taxon>
        <taxon>Convolvulaceae</taxon>
        <taxon>Cuscuteae</taxon>
        <taxon>Cuscuta</taxon>
        <taxon>Cuscuta subgen. Cuscuta</taxon>
    </lineage>
</organism>
<keyword evidence="8" id="KW-1185">Reference proteome</keyword>
<dbReference type="OrthoDB" id="1896642at2759"/>
<dbReference type="GO" id="GO:0000981">
    <property type="term" value="F:DNA-binding transcription factor activity, RNA polymerase II-specific"/>
    <property type="evidence" value="ECO:0007669"/>
    <property type="project" value="TreeGrafter"/>
</dbReference>
<evidence type="ECO:0000256" key="1">
    <source>
        <dbReference type="ARBA" id="ARBA00004123"/>
    </source>
</evidence>
<dbReference type="SMART" id="SM00432">
    <property type="entry name" value="MADS"/>
    <property type="match status" value="1"/>
</dbReference>
<reference evidence="7" key="1">
    <citation type="submission" date="2022-07" db="EMBL/GenBank/DDBJ databases">
        <authorList>
            <person name="Macas J."/>
            <person name="Novak P."/>
            <person name="Neumann P."/>
        </authorList>
    </citation>
    <scope>NUCLEOTIDE SEQUENCE</scope>
</reference>
<name>A0A9P0YLE2_CUSEU</name>
<comment type="caution">
    <text evidence="7">The sequence shown here is derived from an EMBL/GenBank/DDBJ whole genome shotgun (WGS) entry which is preliminary data.</text>
</comment>
<dbReference type="Gene3D" id="3.40.1810.10">
    <property type="entry name" value="Transcription factor, MADS-box"/>
    <property type="match status" value="1"/>
</dbReference>
<dbReference type="PRINTS" id="PR00404">
    <property type="entry name" value="MADSDOMAIN"/>
</dbReference>
<evidence type="ECO:0000313" key="8">
    <source>
        <dbReference type="Proteomes" id="UP001152484"/>
    </source>
</evidence>
<evidence type="ECO:0000256" key="3">
    <source>
        <dbReference type="ARBA" id="ARBA00023125"/>
    </source>
</evidence>
<dbReference type="AlphaFoldDB" id="A0A9P0YLE2"/>
<dbReference type="GO" id="GO:0000978">
    <property type="term" value="F:RNA polymerase II cis-regulatory region sequence-specific DNA binding"/>
    <property type="evidence" value="ECO:0007669"/>
    <property type="project" value="TreeGrafter"/>
</dbReference>
<dbReference type="GO" id="GO:0045944">
    <property type="term" value="P:positive regulation of transcription by RNA polymerase II"/>
    <property type="evidence" value="ECO:0007669"/>
    <property type="project" value="InterPro"/>
</dbReference>
<keyword evidence="3" id="KW-0238">DNA-binding</keyword>
<dbReference type="InterPro" id="IPR002100">
    <property type="entry name" value="TF_MADSbox"/>
</dbReference>
<dbReference type="Pfam" id="PF00319">
    <property type="entry name" value="SRF-TF"/>
    <property type="match status" value="1"/>
</dbReference>
<accession>A0A9P0YLE2</accession>
<dbReference type="Proteomes" id="UP001152484">
    <property type="component" value="Unassembled WGS sequence"/>
</dbReference>
<evidence type="ECO:0000259" key="6">
    <source>
        <dbReference type="PROSITE" id="PS50066"/>
    </source>
</evidence>
<dbReference type="PROSITE" id="PS50066">
    <property type="entry name" value="MADS_BOX_2"/>
    <property type="match status" value="1"/>
</dbReference>
<dbReference type="GO" id="GO:0046983">
    <property type="term" value="F:protein dimerization activity"/>
    <property type="evidence" value="ECO:0007669"/>
    <property type="project" value="InterPro"/>
</dbReference>
<protein>
    <recommendedName>
        <fullName evidence="6">MADS-box domain-containing protein</fullName>
    </recommendedName>
</protein>
<dbReference type="GO" id="GO:0005634">
    <property type="term" value="C:nucleus"/>
    <property type="evidence" value="ECO:0007669"/>
    <property type="project" value="UniProtKB-SubCell"/>
</dbReference>
<evidence type="ECO:0000256" key="2">
    <source>
        <dbReference type="ARBA" id="ARBA00023015"/>
    </source>
</evidence>
<comment type="subcellular location">
    <subcellularLocation>
        <location evidence="1">Nucleus</location>
    </subcellularLocation>
</comment>
<sequence>MSEEKMFQKKKETRGRQKIEIKMIQNHASRQVTFSKRRAGIFKKAAELSVLCGAQVAVIVFSPKGKVFTFGDPSMESVLRRFQPTAEPLGGPPALPSPPPYTVAREISALEEERKRLQEMEETRKWTWEGIDVFWWNRDIDEMGREELMDYKAALEALKANAIMKARGNMGVRRPDNFEDCGGNIGFSHDPWLLPSTSVFSLAN</sequence>
<dbReference type="PANTHER" id="PTHR11945:SF534">
    <property type="entry name" value="MYOCYTE-SPECIFIC ENHANCER FACTOR 2"/>
    <property type="match status" value="1"/>
</dbReference>
<keyword evidence="2" id="KW-0805">Transcription regulation</keyword>
<dbReference type="FunFam" id="3.40.1810.10:FF:000006">
    <property type="entry name" value="Agamous-like MADS-box protein AGL62"/>
    <property type="match status" value="1"/>
</dbReference>
<proteinExistence type="predicted"/>
<dbReference type="InterPro" id="IPR036879">
    <property type="entry name" value="TF_MADSbox_sf"/>
</dbReference>
<dbReference type="InterPro" id="IPR033896">
    <property type="entry name" value="MEF2-like_N"/>
</dbReference>
<dbReference type="PANTHER" id="PTHR11945">
    <property type="entry name" value="MADS BOX PROTEIN"/>
    <property type="match status" value="1"/>
</dbReference>